<dbReference type="Proteomes" id="UP001186944">
    <property type="component" value="Unassembled WGS sequence"/>
</dbReference>
<proteinExistence type="predicted"/>
<dbReference type="EMBL" id="VSWD01000005">
    <property type="protein sequence ID" value="KAK3102333.1"/>
    <property type="molecule type" value="Genomic_DNA"/>
</dbReference>
<evidence type="ECO:0000313" key="2">
    <source>
        <dbReference type="EMBL" id="KAK3102333.1"/>
    </source>
</evidence>
<reference evidence="2" key="1">
    <citation type="submission" date="2019-08" db="EMBL/GenBank/DDBJ databases">
        <title>The improved chromosome-level genome for the pearl oyster Pinctada fucata martensii using PacBio sequencing and Hi-C.</title>
        <authorList>
            <person name="Zheng Z."/>
        </authorList>
    </citation>
    <scope>NUCLEOTIDE SEQUENCE</scope>
    <source>
        <strain evidence="2">ZZ-2019</strain>
        <tissue evidence="2">Adductor muscle</tissue>
    </source>
</reference>
<keyword evidence="1" id="KW-0732">Signal</keyword>
<feature type="chain" id="PRO_5041700601" evidence="1">
    <location>
        <begin position="18"/>
        <end position="250"/>
    </location>
</feature>
<sequence>MLLLSLLLMLLLELCLCLFLFAAASVVVVGAAAITPFTDLQTMTFNKEKRSSEWVRHAQMWISGVPRAITQSLRVEGLRTLGDGDFKPLMYDMESSWKIFAWIKLVRAGTGSAAQVQAPEAIKARLIDAERIHHDLGIIDLFNSSSVRTCKDINYASYMTAYHTASREARHRYDNKNPGIIFDDDYQVYSEKDWNNANLVVTKRGRVYHVRASSLKRKFTVEDSTDGTIYCTLLPPDRALEWIYIDSLVT</sequence>
<evidence type="ECO:0000313" key="3">
    <source>
        <dbReference type="Proteomes" id="UP001186944"/>
    </source>
</evidence>
<comment type="caution">
    <text evidence="2">The sequence shown here is derived from an EMBL/GenBank/DDBJ whole genome shotgun (WGS) entry which is preliminary data.</text>
</comment>
<accession>A0AA89C782</accession>
<feature type="signal peptide" evidence="1">
    <location>
        <begin position="1"/>
        <end position="17"/>
    </location>
</feature>
<keyword evidence="3" id="KW-1185">Reference proteome</keyword>
<evidence type="ECO:0000256" key="1">
    <source>
        <dbReference type="SAM" id="SignalP"/>
    </source>
</evidence>
<name>A0AA89C782_PINIB</name>
<gene>
    <name evidence="2" type="ORF">FSP39_010570</name>
</gene>
<protein>
    <submittedName>
        <fullName evidence="2">Uncharacterized protein</fullName>
    </submittedName>
</protein>
<dbReference type="AlphaFoldDB" id="A0AA89C782"/>
<organism evidence="2 3">
    <name type="scientific">Pinctada imbricata</name>
    <name type="common">Atlantic pearl-oyster</name>
    <name type="synonym">Pinctada martensii</name>
    <dbReference type="NCBI Taxonomy" id="66713"/>
    <lineage>
        <taxon>Eukaryota</taxon>
        <taxon>Metazoa</taxon>
        <taxon>Spiralia</taxon>
        <taxon>Lophotrochozoa</taxon>
        <taxon>Mollusca</taxon>
        <taxon>Bivalvia</taxon>
        <taxon>Autobranchia</taxon>
        <taxon>Pteriomorphia</taxon>
        <taxon>Pterioida</taxon>
        <taxon>Pterioidea</taxon>
        <taxon>Pteriidae</taxon>
        <taxon>Pinctada</taxon>
    </lineage>
</organism>